<accession>A0A8H6MTV5</accession>
<protein>
    <submittedName>
        <fullName evidence="1">Vegetative incompatibility protein 2</fullName>
    </submittedName>
</protein>
<keyword evidence="2" id="KW-1185">Reference proteome</keyword>
<name>A0A8H6MTV5_9PEZI</name>
<gene>
    <name evidence="1" type="ORF">CSOJ01_07719</name>
</gene>
<proteinExistence type="predicted"/>
<dbReference type="EMBL" id="WIGN01000123">
    <property type="protein sequence ID" value="KAF6808113.1"/>
    <property type="molecule type" value="Genomic_DNA"/>
</dbReference>
<sequence length="84" mass="9396">MGEEGDWLVIAGLWDLGKIHKSCGNLPDAENFLAEACNLLDTCTDRKWANSVVLGIYIDRSEVFIQRGFLGTAEKMLTLILEHE</sequence>
<organism evidence="1 2">
    <name type="scientific">Colletotrichum sojae</name>
    <dbReference type="NCBI Taxonomy" id="2175907"/>
    <lineage>
        <taxon>Eukaryota</taxon>
        <taxon>Fungi</taxon>
        <taxon>Dikarya</taxon>
        <taxon>Ascomycota</taxon>
        <taxon>Pezizomycotina</taxon>
        <taxon>Sordariomycetes</taxon>
        <taxon>Hypocreomycetidae</taxon>
        <taxon>Glomerellales</taxon>
        <taxon>Glomerellaceae</taxon>
        <taxon>Colletotrichum</taxon>
        <taxon>Colletotrichum orchidearum species complex</taxon>
    </lineage>
</organism>
<comment type="caution">
    <text evidence="1">The sequence shown here is derived from an EMBL/GenBank/DDBJ whole genome shotgun (WGS) entry which is preliminary data.</text>
</comment>
<reference evidence="1 2" key="1">
    <citation type="journal article" date="2020" name="Phytopathology">
        <title>Genome Sequence Resources of Colletotrichum truncatum, C. plurivorum, C. musicola, and C. sojae: Four Species Pathogenic to Soybean (Glycine max).</title>
        <authorList>
            <person name="Rogerio F."/>
            <person name="Boufleur T.R."/>
            <person name="Ciampi-Guillardi M."/>
            <person name="Sukno S.A."/>
            <person name="Thon M.R."/>
            <person name="Massola Junior N.S."/>
            <person name="Baroncelli R."/>
        </authorList>
    </citation>
    <scope>NUCLEOTIDE SEQUENCE [LARGE SCALE GENOMIC DNA]</scope>
    <source>
        <strain evidence="1 2">LFN0009</strain>
    </source>
</reference>
<dbReference type="AlphaFoldDB" id="A0A8H6MTV5"/>
<evidence type="ECO:0000313" key="2">
    <source>
        <dbReference type="Proteomes" id="UP000652219"/>
    </source>
</evidence>
<evidence type="ECO:0000313" key="1">
    <source>
        <dbReference type="EMBL" id="KAF6808113.1"/>
    </source>
</evidence>
<dbReference type="Proteomes" id="UP000652219">
    <property type="component" value="Unassembled WGS sequence"/>
</dbReference>